<feature type="transmembrane region" description="Helical" evidence="3">
    <location>
        <begin position="570"/>
        <end position="594"/>
    </location>
</feature>
<evidence type="ECO:0000313" key="4">
    <source>
        <dbReference type="Proteomes" id="UP000887563"/>
    </source>
</evidence>
<name>A0A914KM98_MELIC</name>
<evidence type="ECO:0000313" key="5">
    <source>
        <dbReference type="WBParaSite" id="Minc3s00029g01782"/>
    </source>
</evidence>
<protein>
    <submittedName>
        <fullName evidence="5">Uncharacterized protein</fullName>
    </submittedName>
</protein>
<feature type="compositionally biased region" description="Basic and acidic residues" evidence="2">
    <location>
        <begin position="178"/>
        <end position="203"/>
    </location>
</feature>
<evidence type="ECO:0000256" key="2">
    <source>
        <dbReference type="SAM" id="MobiDB-lite"/>
    </source>
</evidence>
<feature type="region of interest" description="Disordered" evidence="2">
    <location>
        <begin position="23"/>
        <end position="87"/>
    </location>
</feature>
<keyword evidence="3" id="KW-1133">Transmembrane helix</keyword>
<keyword evidence="4" id="KW-1185">Reference proteome</keyword>
<feature type="coiled-coil region" evidence="1">
    <location>
        <begin position="289"/>
        <end position="340"/>
    </location>
</feature>
<feature type="region of interest" description="Disordered" evidence="2">
    <location>
        <begin position="223"/>
        <end position="248"/>
    </location>
</feature>
<proteinExistence type="predicted"/>
<feature type="transmembrane region" description="Helical" evidence="3">
    <location>
        <begin position="541"/>
        <end position="564"/>
    </location>
</feature>
<dbReference type="AlphaFoldDB" id="A0A914KM98"/>
<feature type="compositionally biased region" description="Acidic residues" evidence="2">
    <location>
        <begin position="66"/>
        <end position="84"/>
    </location>
</feature>
<dbReference type="Proteomes" id="UP000887563">
    <property type="component" value="Unplaced"/>
</dbReference>
<keyword evidence="3" id="KW-0472">Membrane</keyword>
<organism evidence="4 5">
    <name type="scientific">Meloidogyne incognita</name>
    <name type="common">Southern root-knot nematode worm</name>
    <name type="synonym">Oxyuris incognita</name>
    <dbReference type="NCBI Taxonomy" id="6306"/>
    <lineage>
        <taxon>Eukaryota</taxon>
        <taxon>Metazoa</taxon>
        <taxon>Ecdysozoa</taxon>
        <taxon>Nematoda</taxon>
        <taxon>Chromadorea</taxon>
        <taxon>Rhabditida</taxon>
        <taxon>Tylenchina</taxon>
        <taxon>Tylenchomorpha</taxon>
        <taxon>Tylenchoidea</taxon>
        <taxon>Meloidogynidae</taxon>
        <taxon>Meloidogyninae</taxon>
        <taxon>Meloidogyne</taxon>
        <taxon>Meloidogyne incognita group</taxon>
    </lineage>
</organism>
<feature type="compositionally biased region" description="Basic and acidic residues" evidence="2">
    <location>
        <begin position="24"/>
        <end position="51"/>
    </location>
</feature>
<keyword evidence="1" id="KW-0175">Coiled coil</keyword>
<sequence>MEDELEKLKSVVQKTTYKGKKIRVSKEKGDKKIGGDDKVVKENKTGEHEIQGAENEEEREKKEEKEKDEEEDDEEEEEDDDEDEGNTRLGTLALLEGLYMGKGGFGKGEKVVLTLENIPKIVANIEKNRLSNIKETARRIYHKCREMVDKIIENVENEINGKLPPGYIVRDEDELSPSEEKEFKGETSKTMKKDKAESSKKEEEVDDETTPLLGKEHGYHVSEVGEKLEEKNAPLPSKEHDEEGDISKDEKLETAEEIIKKMKSLGKKEKEDFDKQLKNEIAGLAANLEKELLEEIKKEEDRHKKLEIINKHKNDIKQWKQEAERQFEQKIQVKEDEKVKKKLEKTKIHPFDFLQTVSFDVRIKPLDKRFKGISGLEYEDIVQFFKNHERFNEKDGQLNQKAIEFLYNEFKEIRKDQRKNKGKDGNLPMELPNKALTYLNEEFKKIEKNVFQQGWDWIKSKFVEPKPEEDFEMEVFRTYQKTIEEIDQKIEKCYQLKEPIKRVISRKVEEEDVEMYKEFRGRLGAQILLSVYNAKQLTKDIAYGMVLSLVGAGFIGTLLDVFIWPAMITAMAHVCPFLVIPFTVFLYSLTPLFAETFDSFVIKRFLNTLQGGKFLPSSMKEFLNDLNSSWKAGNIASVGSVMNNWIELYSRWSLLGLNVFTNQIASSTSGALVPMEFAEWEENTRAALFLKYSTGFFPKPDVEYLTVKIRKDEKDRQKEKNKKFIRRMFNKILGILPHPLGNKFGKKKPGFDYPAISDGEKNEKLRMFIESKVKASMKIEKTAAMSVNSMGIGALLSFITFIPMYFASKYDMVPETLLKITTILINTPTEILSFGVGILTANGVGVEWMEKYLSTDTMKNKQMVRMIFDRTMEQYLDITGKFNKISEEEVYKIFHPKWALTYGFGGGVVKTMLWTSEKLVKAYCSLTDQPFPKSLFDQINMSKLALPFLNEKELEDRGFYQAKMHEKQIKMVKMAGMSDDKWESFYIQSSTAFYLHKLTFTEIHHYLISLKNSLSEDILVNNGVVDHSSFLKLLQSDITNGKINKSFDAAYNKARDI</sequence>
<keyword evidence="3" id="KW-0812">Transmembrane</keyword>
<reference evidence="5" key="1">
    <citation type="submission" date="2022-11" db="UniProtKB">
        <authorList>
            <consortium name="WormBaseParasite"/>
        </authorList>
    </citation>
    <scope>IDENTIFICATION</scope>
</reference>
<feature type="region of interest" description="Disordered" evidence="2">
    <location>
        <begin position="168"/>
        <end position="211"/>
    </location>
</feature>
<accession>A0A914KM98</accession>
<feature type="transmembrane region" description="Helical" evidence="3">
    <location>
        <begin position="782"/>
        <end position="806"/>
    </location>
</feature>
<evidence type="ECO:0000256" key="1">
    <source>
        <dbReference type="SAM" id="Coils"/>
    </source>
</evidence>
<dbReference type="WBParaSite" id="Minc3s00029g01782">
    <property type="protein sequence ID" value="Minc3s00029g01782"/>
    <property type="gene ID" value="Minc3s00029g01782"/>
</dbReference>
<evidence type="ECO:0000256" key="3">
    <source>
        <dbReference type="SAM" id="Phobius"/>
    </source>
</evidence>